<evidence type="ECO:0000313" key="3">
    <source>
        <dbReference type="EMBL" id="KMZ56132.1"/>
    </source>
</evidence>
<organism evidence="3 4">
    <name type="scientific">Zostera marina</name>
    <name type="common">Eelgrass</name>
    <dbReference type="NCBI Taxonomy" id="29655"/>
    <lineage>
        <taxon>Eukaryota</taxon>
        <taxon>Viridiplantae</taxon>
        <taxon>Streptophyta</taxon>
        <taxon>Embryophyta</taxon>
        <taxon>Tracheophyta</taxon>
        <taxon>Spermatophyta</taxon>
        <taxon>Magnoliopsida</taxon>
        <taxon>Liliopsida</taxon>
        <taxon>Zosteraceae</taxon>
        <taxon>Zostera</taxon>
    </lineage>
</organism>
<feature type="region of interest" description="Disordered" evidence="1">
    <location>
        <begin position="17"/>
        <end position="60"/>
    </location>
</feature>
<protein>
    <submittedName>
        <fullName evidence="3">Protein kinase family protein</fullName>
    </submittedName>
</protein>
<dbReference type="SUPFAM" id="SSF56112">
    <property type="entry name" value="Protein kinase-like (PK-like)"/>
    <property type="match status" value="1"/>
</dbReference>
<sequence length="411" mass="45718">MVVLFSLFRNRRMCKNKASSSVGSPQPVYRSSSSDLRTTGSSNTNKNKRYSLSTSSSGISATDLKDSLPDAPILYSLAEIRSATNNFVNWHCNIGEKETVVCRRDFKGDPSRIKDRLSSVCRINHSSVIKVVGACVCASNSIFIVHEYVKGASLADCLRNPKNPSFSPLSSWILRMEVATDIGKGLEYIHQSSGGSKIKYPIHNEIKSSNIIITDPGLRAKICHFGTTTLTGENESNDEEEQKPNRNPSSKKKLPTYGNHEKKFKATKGYIAPEIIVGGGPSQKTDVYALGVVLLEILSGEKPITHKYEGNTLESFSLVETARDVLASDIDEEDRHIRLRRWVDRRLKDSFPVDVAENVLELALKCVNTKAERRPDMTTVAARLSKYHMKSTEWANKINFPTDLSITYGPR</sequence>
<dbReference type="STRING" id="29655.A0A0K9NJ92"/>
<feature type="region of interest" description="Disordered" evidence="1">
    <location>
        <begin position="229"/>
        <end position="258"/>
    </location>
</feature>
<keyword evidence="4" id="KW-1185">Reference proteome</keyword>
<dbReference type="PROSITE" id="PS50011">
    <property type="entry name" value="PROTEIN_KINASE_DOM"/>
    <property type="match status" value="1"/>
</dbReference>
<dbReference type="EMBL" id="LFYR01002227">
    <property type="protein sequence ID" value="KMZ56132.1"/>
    <property type="molecule type" value="Genomic_DNA"/>
</dbReference>
<evidence type="ECO:0000256" key="1">
    <source>
        <dbReference type="SAM" id="MobiDB-lite"/>
    </source>
</evidence>
<feature type="domain" description="Protein kinase" evidence="2">
    <location>
        <begin position="33"/>
        <end position="388"/>
    </location>
</feature>
<dbReference type="OrthoDB" id="4062651at2759"/>
<dbReference type="Proteomes" id="UP000036987">
    <property type="component" value="Unassembled WGS sequence"/>
</dbReference>
<name>A0A0K9NJ92_ZOSMR</name>
<dbReference type="PANTHER" id="PTHR46863:SF1">
    <property type="entry name" value="PROTEIN KINASE SUPERFAMILY PROTEIN"/>
    <property type="match status" value="1"/>
</dbReference>
<dbReference type="AlphaFoldDB" id="A0A0K9NJ92"/>
<comment type="caution">
    <text evidence="3">The sequence shown here is derived from an EMBL/GenBank/DDBJ whole genome shotgun (WGS) entry which is preliminary data.</text>
</comment>
<dbReference type="GO" id="GO:0005524">
    <property type="term" value="F:ATP binding"/>
    <property type="evidence" value="ECO:0007669"/>
    <property type="project" value="InterPro"/>
</dbReference>
<feature type="compositionally biased region" description="Low complexity" evidence="1">
    <location>
        <begin position="51"/>
        <end position="60"/>
    </location>
</feature>
<dbReference type="Pfam" id="PF00069">
    <property type="entry name" value="Pkinase"/>
    <property type="match status" value="1"/>
</dbReference>
<dbReference type="GO" id="GO:0004672">
    <property type="term" value="F:protein kinase activity"/>
    <property type="evidence" value="ECO:0007669"/>
    <property type="project" value="InterPro"/>
</dbReference>
<reference evidence="4" key="1">
    <citation type="journal article" date="2016" name="Nature">
        <title>The genome of the seagrass Zostera marina reveals angiosperm adaptation to the sea.</title>
        <authorList>
            <person name="Olsen J.L."/>
            <person name="Rouze P."/>
            <person name="Verhelst B."/>
            <person name="Lin Y.-C."/>
            <person name="Bayer T."/>
            <person name="Collen J."/>
            <person name="Dattolo E."/>
            <person name="De Paoli E."/>
            <person name="Dittami S."/>
            <person name="Maumus F."/>
            <person name="Michel G."/>
            <person name="Kersting A."/>
            <person name="Lauritano C."/>
            <person name="Lohaus R."/>
            <person name="Toepel M."/>
            <person name="Tonon T."/>
            <person name="Vanneste K."/>
            <person name="Amirebrahimi M."/>
            <person name="Brakel J."/>
            <person name="Bostroem C."/>
            <person name="Chovatia M."/>
            <person name="Grimwood J."/>
            <person name="Jenkins J.W."/>
            <person name="Jueterbock A."/>
            <person name="Mraz A."/>
            <person name="Stam W.T."/>
            <person name="Tice H."/>
            <person name="Bornberg-Bauer E."/>
            <person name="Green P.J."/>
            <person name="Pearson G.A."/>
            <person name="Procaccini G."/>
            <person name="Duarte C.M."/>
            <person name="Schmutz J."/>
            <person name="Reusch T.B.H."/>
            <person name="Van de Peer Y."/>
        </authorList>
    </citation>
    <scope>NUCLEOTIDE SEQUENCE [LARGE SCALE GENOMIC DNA]</scope>
    <source>
        <strain evidence="4">cv. Finnish</strain>
    </source>
</reference>
<evidence type="ECO:0000259" key="2">
    <source>
        <dbReference type="PROSITE" id="PS50011"/>
    </source>
</evidence>
<feature type="compositionally biased region" description="Low complexity" evidence="1">
    <location>
        <begin position="30"/>
        <end position="42"/>
    </location>
</feature>
<dbReference type="InterPro" id="IPR000719">
    <property type="entry name" value="Prot_kinase_dom"/>
</dbReference>
<accession>A0A0K9NJ92</accession>
<keyword evidence="3" id="KW-0418">Kinase</keyword>
<dbReference type="Gene3D" id="1.10.510.10">
    <property type="entry name" value="Transferase(Phosphotransferase) domain 1"/>
    <property type="match status" value="1"/>
</dbReference>
<proteinExistence type="predicted"/>
<dbReference type="InterPro" id="IPR011009">
    <property type="entry name" value="Kinase-like_dom_sf"/>
</dbReference>
<dbReference type="PANTHER" id="PTHR46863">
    <property type="entry name" value="OS09G0572100 PROTEIN"/>
    <property type="match status" value="1"/>
</dbReference>
<dbReference type="OMA" id="TSTSWRC"/>
<evidence type="ECO:0000313" key="4">
    <source>
        <dbReference type="Proteomes" id="UP000036987"/>
    </source>
</evidence>
<gene>
    <name evidence="3" type="ORF">ZOSMA_99G00630</name>
</gene>
<keyword evidence="3" id="KW-0808">Transferase</keyword>